<dbReference type="PANTHER" id="PTHR34299">
    <property type="entry name" value="DIACYLGLYCEROL KINASE"/>
    <property type="match status" value="1"/>
</dbReference>
<keyword evidence="9 17" id="KW-0067">ATP-binding</keyword>
<keyword evidence="18" id="KW-0479">Metal-binding</keyword>
<evidence type="ECO:0000313" key="21">
    <source>
        <dbReference type="Proteomes" id="UP000554004"/>
    </source>
</evidence>
<evidence type="ECO:0000256" key="6">
    <source>
        <dbReference type="ARBA" id="ARBA00022692"/>
    </source>
</evidence>
<evidence type="ECO:0000256" key="13">
    <source>
        <dbReference type="ARBA" id="ARBA00023209"/>
    </source>
</evidence>
<keyword evidence="18" id="KW-0460">Magnesium</keyword>
<evidence type="ECO:0000256" key="14">
    <source>
        <dbReference type="ARBA" id="ARBA00023264"/>
    </source>
</evidence>
<protein>
    <submittedName>
        <fullName evidence="20">Diacylglycerol kinase family protein</fullName>
    </submittedName>
</protein>
<evidence type="ECO:0000256" key="9">
    <source>
        <dbReference type="ARBA" id="ARBA00022840"/>
    </source>
</evidence>
<feature type="binding site" evidence="16">
    <location>
        <position position="70"/>
    </location>
    <ligand>
        <name>substrate</name>
    </ligand>
</feature>
<feature type="binding site" evidence="18">
    <location>
        <position position="29"/>
    </location>
    <ligand>
        <name>a divalent metal cation</name>
        <dbReference type="ChEBI" id="CHEBI:60240"/>
    </ligand>
</feature>
<comment type="caution">
    <text evidence="20">The sequence shown here is derived from an EMBL/GenBank/DDBJ whole genome shotgun (WGS) entry which is preliminary data.</text>
</comment>
<comment type="cofactor">
    <cofactor evidence="18">
        <name>Mg(2+)</name>
        <dbReference type="ChEBI" id="CHEBI:18420"/>
    </cofactor>
    <text evidence="18">Mn(2+), Zn(2+), Cd(2+) and Co(2+) support activity to lesser extents.</text>
</comment>
<evidence type="ECO:0000256" key="4">
    <source>
        <dbReference type="ARBA" id="ARBA00022516"/>
    </source>
</evidence>
<dbReference type="GO" id="GO:0005886">
    <property type="term" value="C:plasma membrane"/>
    <property type="evidence" value="ECO:0007669"/>
    <property type="project" value="UniProtKB-SubCell"/>
</dbReference>
<keyword evidence="12 19" id="KW-0472">Membrane</keyword>
<feature type="transmembrane region" description="Helical" evidence="19">
    <location>
        <begin position="57"/>
        <end position="76"/>
    </location>
</feature>
<dbReference type="InterPro" id="IPR000829">
    <property type="entry name" value="DAGK"/>
</dbReference>
<evidence type="ECO:0000256" key="17">
    <source>
        <dbReference type="PIRSR" id="PIRSR600829-3"/>
    </source>
</evidence>
<keyword evidence="10 19" id="KW-1133">Transmembrane helix</keyword>
<keyword evidence="14" id="KW-1208">Phospholipid metabolism</keyword>
<evidence type="ECO:0000256" key="10">
    <source>
        <dbReference type="ARBA" id="ARBA00022989"/>
    </source>
</evidence>
<evidence type="ECO:0000256" key="11">
    <source>
        <dbReference type="ARBA" id="ARBA00023098"/>
    </source>
</evidence>
<feature type="binding site" evidence="17">
    <location>
        <position position="29"/>
    </location>
    <ligand>
        <name>ATP</name>
        <dbReference type="ChEBI" id="CHEBI:30616"/>
    </ligand>
</feature>
<keyword evidence="13" id="KW-0594">Phospholipid biosynthesis</keyword>
<dbReference type="GO" id="GO:0005524">
    <property type="term" value="F:ATP binding"/>
    <property type="evidence" value="ECO:0007669"/>
    <property type="project" value="UniProtKB-KW"/>
</dbReference>
<dbReference type="GO" id="GO:0046872">
    <property type="term" value="F:metal ion binding"/>
    <property type="evidence" value="ECO:0007669"/>
    <property type="project" value="UniProtKB-KW"/>
</dbReference>
<evidence type="ECO:0000256" key="8">
    <source>
        <dbReference type="ARBA" id="ARBA00022777"/>
    </source>
</evidence>
<keyword evidence="11" id="KW-0443">Lipid metabolism</keyword>
<organism evidence="20 21">
    <name type="scientific">Candidatus Dojkabacteria bacterium</name>
    <dbReference type="NCBI Taxonomy" id="2099670"/>
    <lineage>
        <taxon>Bacteria</taxon>
        <taxon>Candidatus Dojkabacteria</taxon>
    </lineage>
</organism>
<feature type="active site" description="Proton acceptor" evidence="15">
    <location>
        <position position="70"/>
    </location>
</feature>
<dbReference type="InterPro" id="IPR036945">
    <property type="entry name" value="DAGK_sf"/>
</dbReference>
<dbReference type="PANTHER" id="PTHR34299:SF1">
    <property type="entry name" value="DIACYLGLYCEROL KINASE"/>
    <property type="match status" value="1"/>
</dbReference>
<dbReference type="Gene3D" id="1.10.287.3610">
    <property type="match status" value="1"/>
</dbReference>
<keyword evidence="7 17" id="KW-0547">Nucleotide-binding</keyword>
<dbReference type="Pfam" id="PF01219">
    <property type="entry name" value="DAGK_prokar"/>
    <property type="match status" value="1"/>
</dbReference>
<dbReference type="CDD" id="cd14265">
    <property type="entry name" value="UDPK_IM_like"/>
    <property type="match status" value="1"/>
</dbReference>
<feature type="transmembrane region" description="Helical" evidence="19">
    <location>
        <begin position="97"/>
        <end position="122"/>
    </location>
</feature>
<dbReference type="EMBL" id="JAAZAL010000109">
    <property type="protein sequence ID" value="NLE31232.1"/>
    <property type="molecule type" value="Genomic_DNA"/>
</dbReference>
<dbReference type="GO" id="GO:0008654">
    <property type="term" value="P:phospholipid biosynthetic process"/>
    <property type="evidence" value="ECO:0007669"/>
    <property type="project" value="UniProtKB-KW"/>
</dbReference>
<keyword evidence="5" id="KW-0808">Transferase</keyword>
<feature type="binding site" evidence="17">
    <location>
        <begin position="95"/>
        <end position="96"/>
    </location>
    <ligand>
        <name>ATP</name>
        <dbReference type="ChEBI" id="CHEBI:30616"/>
    </ligand>
</feature>
<feature type="binding site" evidence="18">
    <location>
        <position position="77"/>
    </location>
    <ligand>
        <name>a divalent metal cation</name>
        <dbReference type="ChEBI" id="CHEBI:60240"/>
    </ligand>
</feature>
<evidence type="ECO:0000313" key="20">
    <source>
        <dbReference type="EMBL" id="NLE31232.1"/>
    </source>
</evidence>
<evidence type="ECO:0000256" key="15">
    <source>
        <dbReference type="PIRSR" id="PIRSR600829-1"/>
    </source>
</evidence>
<keyword evidence="8 20" id="KW-0418">Kinase</keyword>
<reference evidence="20 21" key="1">
    <citation type="journal article" date="2020" name="Biotechnol. Biofuels">
        <title>New insights from the biogas microbiome by comprehensive genome-resolved metagenomics of nearly 1600 species originating from multiple anaerobic digesters.</title>
        <authorList>
            <person name="Campanaro S."/>
            <person name="Treu L."/>
            <person name="Rodriguez-R L.M."/>
            <person name="Kovalovszki A."/>
            <person name="Ziels R.M."/>
            <person name="Maus I."/>
            <person name="Zhu X."/>
            <person name="Kougias P.G."/>
            <person name="Basile A."/>
            <person name="Luo G."/>
            <person name="Schluter A."/>
            <person name="Konstantinidis K.T."/>
            <person name="Angelidaki I."/>
        </authorList>
    </citation>
    <scope>NUCLEOTIDE SEQUENCE [LARGE SCALE GENOMIC DNA]</scope>
    <source>
        <strain evidence="20">AS06rmzACSIP_421</strain>
    </source>
</reference>
<evidence type="ECO:0000256" key="2">
    <source>
        <dbReference type="ARBA" id="ARBA00005967"/>
    </source>
</evidence>
<name>A0A847EU24_9BACT</name>
<evidence type="ECO:0000256" key="18">
    <source>
        <dbReference type="PIRSR" id="PIRSR600829-4"/>
    </source>
</evidence>
<keyword evidence="3" id="KW-1003">Cell membrane</keyword>
<feature type="transmembrane region" description="Helical" evidence="19">
    <location>
        <begin position="32"/>
        <end position="51"/>
    </location>
</feature>
<comment type="similarity">
    <text evidence="2">Belongs to the bacterial diacylglycerol kinase family.</text>
</comment>
<evidence type="ECO:0000256" key="16">
    <source>
        <dbReference type="PIRSR" id="PIRSR600829-2"/>
    </source>
</evidence>
<keyword evidence="4" id="KW-0444">Lipid biosynthesis</keyword>
<comment type="subcellular location">
    <subcellularLocation>
        <location evidence="1">Cell membrane</location>
        <topology evidence="1">Multi-pass membrane protein</topology>
    </subcellularLocation>
</comment>
<dbReference type="AlphaFoldDB" id="A0A847EU24"/>
<evidence type="ECO:0000256" key="19">
    <source>
        <dbReference type="SAM" id="Phobius"/>
    </source>
</evidence>
<accession>A0A847EU24</accession>
<gene>
    <name evidence="20" type="ORF">GX618_03080</name>
</gene>
<dbReference type="GO" id="GO:0016301">
    <property type="term" value="F:kinase activity"/>
    <property type="evidence" value="ECO:0007669"/>
    <property type="project" value="UniProtKB-KW"/>
</dbReference>
<feature type="binding site" evidence="17">
    <location>
        <position position="77"/>
    </location>
    <ligand>
        <name>ATP</name>
        <dbReference type="ChEBI" id="CHEBI:30616"/>
    </ligand>
</feature>
<evidence type="ECO:0000256" key="3">
    <source>
        <dbReference type="ARBA" id="ARBA00022475"/>
    </source>
</evidence>
<evidence type="ECO:0000256" key="1">
    <source>
        <dbReference type="ARBA" id="ARBA00004651"/>
    </source>
</evidence>
<sequence length="128" mass="14473">MKNPYYQNVSFRNSIRHAIDGLKAIFRDERNFRNDLMIALLVIMMGVLLEISHFDWIAITLVISMVLVSEAMNSVIEAMCDTVSHEFKVNIKYAKDVSAGAVLLSAFVSVITGLMVFMPYIIELLGRL</sequence>
<dbReference type="InterPro" id="IPR033717">
    <property type="entry name" value="UDPK"/>
</dbReference>
<keyword evidence="6 19" id="KW-0812">Transmembrane</keyword>
<evidence type="ECO:0000256" key="5">
    <source>
        <dbReference type="ARBA" id="ARBA00022679"/>
    </source>
</evidence>
<evidence type="ECO:0000256" key="7">
    <source>
        <dbReference type="ARBA" id="ARBA00022741"/>
    </source>
</evidence>
<dbReference type="Proteomes" id="UP000554004">
    <property type="component" value="Unassembled WGS sequence"/>
</dbReference>
<evidence type="ECO:0000256" key="12">
    <source>
        <dbReference type="ARBA" id="ARBA00023136"/>
    </source>
</evidence>
<proteinExistence type="inferred from homology"/>